<feature type="chain" id="PRO_5022838711" description="DUF4142 domain-containing protein" evidence="1">
    <location>
        <begin position="24"/>
        <end position="303"/>
    </location>
</feature>
<feature type="signal peptide" evidence="1">
    <location>
        <begin position="1"/>
        <end position="23"/>
    </location>
</feature>
<name>A0A5E7UIY5_PSEFL</name>
<dbReference type="InterPro" id="IPR025419">
    <property type="entry name" value="DUF4142"/>
</dbReference>
<dbReference type="EMBL" id="CABVJF010000013">
    <property type="protein sequence ID" value="VVQ10369.1"/>
    <property type="molecule type" value="Genomic_DNA"/>
</dbReference>
<organism evidence="3 4">
    <name type="scientific">Pseudomonas fluorescens</name>
    <dbReference type="NCBI Taxonomy" id="294"/>
    <lineage>
        <taxon>Bacteria</taxon>
        <taxon>Pseudomonadati</taxon>
        <taxon>Pseudomonadota</taxon>
        <taxon>Gammaproteobacteria</taxon>
        <taxon>Pseudomonadales</taxon>
        <taxon>Pseudomonadaceae</taxon>
        <taxon>Pseudomonas</taxon>
    </lineage>
</organism>
<sequence precursor="true">MNSNRVKWIVALGLSLCGAMANAITVNAFLEEAAQQSVFQIEGAKVALEKSQMPEVKSFAHQMIDKNAQLYNKLKALGEQLHMEVPAEASLAGKAKQMRLESRDDSFDRIYIDSQAETLEQKVFLFKKEAMSSERPELKKFAENELPDILKQEQTVKSQKFSTWLNSSLAAVAQASISGSEPVVNVAPASPSCPCHTTPMSMKKMSWAPSSGSPSERCFESLDRIGAKTNQQRVPDPIHAQFRQNLFASQLRLGFAHAGGNGAGDLIDGLPGHLLCVTHRFQFGTLTYRFFAAQDCTHHPFPW</sequence>
<dbReference type="Proteomes" id="UP000381378">
    <property type="component" value="Unassembled WGS sequence"/>
</dbReference>
<keyword evidence="1" id="KW-0732">Signal</keyword>
<evidence type="ECO:0000313" key="4">
    <source>
        <dbReference type="Proteomes" id="UP000381378"/>
    </source>
</evidence>
<evidence type="ECO:0000313" key="3">
    <source>
        <dbReference type="EMBL" id="VVQ10369.1"/>
    </source>
</evidence>
<dbReference type="PANTHER" id="PTHR38593">
    <property type="entry name" value="BLR2558 PROTEIN"/>
    <property type="match status" value="1"/>
</dbReference>
<dbReference type="InterPro" id="IPR012347">
    <property type="entry name" value="Ferritin-like"/>
</dbReference>
<evidence type="ECO:0000259" key="2">
    <source>
        <dbReference type="Pfam" id="PF13628"/>
    </source>
</evidence>
<reference evidence="3 4" key="1">
    <citation type="submission" date="2019-09" db="EMBL/GenBank/DDBJ databases">
        <authorList>
            <person name="Chandra G."/>
            <person name="Truman W A."/>
        </authorList>
    </citation>
    <scope>NUCLEOTIDE SEQUENCE [LARGE SCALE GENOMIC DNA]</scope>
    <source>
        <strain evidence="3">PS928</strain>
    </source>
</reference>
<dbReference type="Gene3D" id="1.20.1260.10">
    <property type="match status" value="1"/>
</dbReference>
<dbReference type="AlphaFoldDB" id="A0A5E7UIY5"/>
<dbReference type="Pfam" id="PF13628">
    <property type="entry name" value="DUF4142"/>
    <property type="match status" value="1"/>
</dbReference>
<protein>
    <recommendedName>
        <fullName evidence="2">DUF4142 domain-containing protein</fullName>
    </recommendedName>
</protein>
<accession>A0A5E7UIY5</accession>
<gene>
    <name evidence="3" type="ORF">PS928_03614</name>
</gene>
<evidence type="ECO:0000256" key="1">
    <source>
        <dbReference type="SAM" id="SignalP"/>
    </source>
</evidence>
<dbReference type="PANTHER" id="PTHR38593:SF1">
    <property type="entry name" value="BLR2558 PROTEIN"/>
    <property type="match status" value="1"/>
</dbReference>
<feature type="domain" description="DUF4142" evidence="2">
    <location>
        <begin position="27"/>
        <end position="157"/>
    </location>
</feature>
<proteinExistence type="predicted"/>